<protein>
    <submittedName>
        <fullName evidence="1">Uncharacterized protein</fullName>
    </submittedName>
</protein>
<accession>A0A0G3BN73</accession>
<organism evidence="1 2">
    <name type="scientific">Caldimonas brevitalea</name>
    <dbReference type="NCBI Taxonomy" id="413882"/>
    <lineage>
        <taxon>Bacteria</taxon>
        <taxon>Pseudomonadati</taxon>
        <taxon>Pseudomonadota</taxon>
        <taxon>Betaproteobacteria</taxon>
        <taxon>Burkholderiales</taxon>
        <taxon>Sphaerotilaceae</taxon>
        <taxon>Caldimonas</taxon>
    </lineage>
</organism>
<dbReference type="EMBL" id="CP011371">
    <property type="protein sequence ID" value="AKJ28796.1"/>
    <property type="molecule type" value="Genomic_DNA"/>
</dbReference>
<proteinExistence type="predicted"/>
<gene>
    <name evidence="1" type="ORF">AAW51_2105</name>
</gene>
<keyword evidence="2" id="KW-1185">Reference proteome</keyword>
<reference evidence="1 2" key="1">
    <citation type="submission" date="2015-05" db="EMBL/GenBank/DDBJ databases">
        <authorList>
            <person name="Tang B."/>
            <person name="Yu Y."/>
        </authorList>
    </citation>
    <scope>NUCLEOTIDE SEQUENCE [LARGE SCALE GENOMIC DNA]</scope>
    <source>
        <strain evidence="1 2">DSM 7029</strain>
    </source>
</reference>
<name>A0A0G3BN73_9BURK</name>
<evidence type="ECO:0000313" key="1">
    <source>
        <dbReference type="EMBL" id="AKJ28796.1"/>
    </source>
</evidence>
<sequence>MSCRPCADAEANPLTGSIGFEDKCDGCAARSLAHSPLYFVAARSGALTPAYRDALQSRFGRAWKSAHEQVKAWAQRIDHARRKS</sequence>
<dbReference type="STRING" id="413882.AAW51_2105"/>
<evidence type="ECO:0000313" key="2">
    <source>
        <dbReference type="Proteomes" id="UP000035352"/>
    </source>
</evidence>
<dbReference type="KEGG" id="pbh:AAW51_2105"/>
<dbReference type="AlphaFoldDB" id="A0A0G3BN73"/>
<dbReference type="Proteomes" id="UP000035352">
    <property type="component" value="Chromosome"/>
</dbReference>